<evidence type="ECO:0000256" key="2">
    <source>
        <dbReference type="ARBA" id="ARBA00022630"/>
    </source>
</evidence>
<dbReference type="AlphaFoldDB" id="A0A2Y9BGA6"/>
<dbReference type="InterPro" id="IPR016156">
    <property type="entry name" value="FAD/NAD-linked_Rdtase_dimer_sf"/>
</dbReference>
<reference evidence="6 7" key="1">
    <citation type="submission" date="2018-05" db="EMBL/GenBank/DDBJ databases">
        <title>The Hungate 1000. A catalogue of reference genomes from the rumen microbiome.</title>
        <authorList>
            <person name="Kelly W."/>
        </authorList>
    </citation>
    <scope>NUCLEOTIDE SEQUENCE [LARGE SCALE GENOMIC DNA]</scope>
    <source>
        <strain evidence="6 7">NLAE-zl-C242</strain>
    </source>
</reference>
<evidence type="ECO:0000259" key="5">
    <source>
        <dbReference type="Pfam" id="PF18267"/>
    </source>
</evidence>
<dbReference type="Pfam" id="PF07992">
    <property type="entry name" value="Pyr_redox_2"/>
    <property type="match status" value="1"/>
</dbReference>
<dbReference type="Pfam" id="PF18267">
    <property type="entry name" value="Rubredoxin_C"/>
    <property type="match status" value="1"/>
</dbReference>
<proteinExistence type="predicted"/>
<accession>A0A2Y9BGA6</accession>
<dbReference type="InterPro" id="IPR023753">
    <property type="entry name" value="FAD/NAD-binding_dom"/>
</dbReference>
<dbReference type="GO" id="GO:0016491">
    <property type="term" value="F:oxidoreductase activity"/>
    <property type="evidence" value="ECO:0007669"/>
    <property type="project" value="InterPro"/>
</dbReference>
<feature type="domain" description="NADH-rubredoxin oxidoreductase C-terminal" evidence="5">
    <location>
        <begin position="312"/>
        <end position="376"/>
    </location>
</feature>
<evidence type="ECO:0000313" key="6">
    <source>
        <dbReference type="EMBL" id="PWJ29411.1"/>
    </source>
</evidence>
<organism evidence="6 7">
    <name type="scientific">Faecalicatena orotica</name>
    <dbReference type="NCBI Taxonomy" id="1544"/>
    <lineage>
        <taxon>Bacteria</taxon>
        <taxon>Bacillati</taxon>
        <taxon>Bacillota</taxon>
        <taxon>Clostridia</taxon>
        <taxon>Lachnospirales</taxon>
        <taxon>Lachnospiraceae</taxon>
        <taxon>Faecalicatena</taxon>
    </lineage>
</organism>
<dbReference type="EMBL" id="QGDL01000006">
    <property type="protein sequence ID" value="PWJ29411.1"/>
    <property type="molecule type" value="Genomic_DNA"/>
</dbReference>
<evidence type="ECO:0000259" key="4">
    <source>
        <dbReference type="Pfam" id="PF07992"/>
    </source>
</evidence>
<sequence length="407" mass="44604">MKHVIIGAGVAGTEAAKTIRGLDENAGILLISADTQIHSRCMLHKFIGGERDEKSLNFTEDDFFEKYRVDWEKGVRVVEVCPGEKEIHLDTGEKVGYDRLLIANGADSCIPPVGDLRKASNVYGLRNLSDAQDIVKEAEEAENVLIIGSGLVGLDAAYGLLERGRRVTIVEMAPQILPVQLDAHGAQSYQELFEKAGVRFLLGRRASEAQCGEDGRIHEVVLDNGEKAACDMIVVAAGVRASTGYLEGSGIMCERGVCVDSYLQTNQPDIYAAGDITGLSGIWPNAADQGRVAGKNMCGLKTEYADRFAIKNTINFFGLLSLCVGRICEEEGDEIQVREDKEHYKRVILRDGKVEGILLQGDISHAGTWQYLIKNHIDIRGTGKDIFKINYADFYQVGDGGKYEWAI</sequence>
<comment type="caution">
    <text evidence="6">The sequence shown here is derived from an EMBL/GenBank/DDBJ whole genome shotgun (WGS) entry which is preliminary data.</text>
</comment>
<dbReference type="InterPro" id="IPR050260">
    <property type="entry name" value="FAD-bd_OxRdtase"/>
</dbReference>
<dbReference type="InterPro" id="IPR036188">
    <property type="entry name" value="FAD/NAD-bd_sf"/>
</dbReference>
<dbReference type="PRINTS" id="PR00368">
    <property type="entry name" value="FADPNR"/>
</dbReference>
<name>A0A2Y9BGA6_9FIRM</name>
<dbReference type="Gene3D" id="3.30.390.30">
    <property type="match status" value="1"/>
</dbReference>
<dbReference type="PANTHER" id="PTHR43429:SF3">
    <property type="entry name" value="NITRITE REDUCTASE [NAD(P)H]"/>
    <property type="match status" value="1"/>
</dbReference>
<evidence type="ECO:0000256" key="3">
    <source>
        <dbReference type="ARBA" id="ARBA00022827"/>
    </source>
</evidence>
<keyword evidence="3" id="KW-0274">FAD</keyword>
<protein>
    <submittedName>
        <fullName evidence="6">Pyridine nucleotide-disulfide oxidoreductase</fullName>
    </submittedName>
</protein>
<evidence type="ECO:0000313" key="7">
    <source>
        <dbReference type="Proteomes" id="UP000245845"/>
    </source>
</evidence>
<keyword evidence="2" id="KW-0285">Flavoprotein</keyword>
<feature type="domain" description="FAD/NAD(P)-binding" evidence="4">
    <location>
        <begin position="1"/>
        <end position="290"/>
    </location>
</feature>
<dbReference type="PRINTS" id="PR00411">
    <property type="entry name" value="PNDRDTASEI"/>
</dbReference>
<dbReference type="Gene3D" id="3.50.50.60">
    <property type="entry name" value="FAD/NAD(P)-binding domain"/>
    <property type="match status" value="2"/>
</dbReference>
<evidence type="ECO:0000256" key="1">
    <source>
        <dbReference type="ARBA" id="ARBA00001974"/>
    </source>
</evidence>
<gene>
    <name evidence="6" type="ORF">A8806_106148</name>
</gene>
<keyword evidence="7" id="KW-1185">Reference proteome</keyword>
<comment type="cofactor">
    <cofactor evidence="1">
        <name>FAD</name>
        <dbReference type="ChEBI" id="CHEBI:57692"/>
    </cofactor>
</comment>
<dbReference type="PANTHER" id="PTHR43429">
    <property type="entry name" value="PYRIDINE NUCLEOTIDE-DISULFIDE OXIDOREDUCTASE DOMAIN-CONTAINING"/>
    <property type="match status" value="1"/>
</dbReference>
<dbReference type="Proteomes" id="UP000245845">
    <property type="component" value="Unassembled WGS sequence"/>
</dbReference>
<dbReference type="InterPro" id="IPR041575">
    <property type="entry name" value="Rubredoxin_C"/>
</dbReference>
<dbReference type="SUPFAM" id="SSF51905">
    <property type="entry name" value="FAD/NAD(P)-binding domain"/>
    <property type="match status" value="1"/>
</dbReference>
<dbReference type="RefSeq" id="WP_109731259.1">
    <property type="nucleotide sequence ID" value="NZ_BAAACK010000026.1"/>
</dbReference>
<dbReference type="OrthoDB" id="9807946at2"/>